<keyword evidence="2" id="KW-0813">Transport</keyword>
<keyword evidence="6 15" id="KW-0812">Transmembrane</keyword>
<protein>
    <submittedName>
        <fullName evidence="17">Transient receptor potential cation channel subfamily V member 6</fullName>
    </submittedName>
</protein>
<keyword evidence="7" id="KW-0677">Repeat</keyword>
<evidence type="ECO:0000256" key="1">
    <source>
        <dbReference type="ARBA" id="ARBA00004651"/>
    </source>
</evidence>
<comment type="subcellular location">
    <subcellularLocation>
        <location evidence="1">Cell membrane</location>
        <topology evidence="1">Multi-pass membrane protein</topology>
    </subcellularLocation>
</comment>
<feature type="compositionally biased region" description="Basic and acidic residues" evidence="14">
    <location>
        <begin position="1087"/>
        <end position="1103"/>
    </location>
</feature>
<feature type="compositionally biased region" description="Basic residues" evidence="14">
    <location>
        <begin position="1110"/>
        <end position="1129"/>
    </location>
</feature>
<evidence type="ECO:0000256" key="13">
    <source>
        <dbReference type="PROSITE-ProRule" id="PRU00023"/>
    </source>
</evidence>
<dbReference type="PROSITE" id="PS50297">
    <property type="entry name" value="ANK_REP_REGION"/>
    <property type="match status" value="2"/>
</dbReference>
<reference evidence="17" key="1">
    <citation type="submission" date="2018-11" db="EMBL/GenBank/DDBJ databases">
        <authorList>
            <person name="Alioto T."/>
            <person name="Alioto T."/>
        </authorList>
    </citation>
    <scope>NUCLEOTIDE SEQUENCE</scope>
</reference>
<feature type="transmembrane region" description="Helical" evidence="15">
    <location>
        <begin position="697"/>
        <end position="719"/>
    </location>
</feature>
<keyword evidence="13" id="KW-0040">ANK repeat</keyword>
<proteinExistence type="predicted"/>
<keyword evidence="11 15" id="KW-0472">Membrane</keyword>
<evidence type="ECO:0000256" key="9">
    <source>
        <dbReference type="ARBA" id="ARBA00022989"/>
    </source>
</evidence>
<evidence type="ECO:0000256" key="5">
    <source>
        <dbReference type="ARBA" id="ARBA00022673"/>
    </source>
</evidence>
<dbReference type="InterPro" id="IPR036770">
    <property type="entry name" value="Ankyrin_rpt-contain_sf"/>
</dbReference>
<feature type="region of interest" description="Disordered" evidence="14">
    <location>
        <begin position="950"/>
        <end position="1156"/>
    </location>
</feature>
<feature type="repeat" description="ANK" evidence="13">
    <location>
        <begin position="390"/>
        <end position="422"/>
    </location>
</feature>
<keyword evidence="9 15" id="KW-1133">Transmembrane helix</keyword>
<dbReference type="OrthoDB" id="533508at2759"/>
<dbReference type="SMART" id="SM00248">
    <property type="entry name" value="ANK"/>
    <property type="match status" value="4"/>
</dbReference>
<evidence type="ECO:0000259" key="16">
    <source>
        <dbReference type="Pfam" id="PF00520"/>
    </source>
</evidence>
<keyword evidence="3" id="KW-1003">Cell membrane</keyword>
<dbReference type="FunFam" id="1.10.287.70:FF:000132">
    <property type="entry name" value="OSMotic avoidance abnormal family member"/>
    <property type="match status" value="1"/>
</dbReference>
<feature type="compositionally biased region" description="Basic and acidic residues" evidence="14">
    <location>
        <begin position="1019"/>
        <end position="1071"/>
    </location>
</feature>
<dbReference type="PROSITE" id="PS50088">
    <property type="entry name" value="ANK_REPEAT"/>
    <property type="match status" value="2"/>
</dbReference>
<evidence type="ECO:0000313" key="17">
    <source>
        <dbReference type="EMBL" id="VDI71999.1"/>
    </source>
</evidence>
<organism evidence="17 18">
    <name type="scientific">Mytilus galloprovincialis</name>
    <name type="common">Mediterranean mussel</name>
    <dbReference type="NCBI Taxonomy" id="29158"/>
    <lineage>
        <taxon>Eukaryota</taxon>
        <taxon>Metazoa</taxon>
        <taxon>Spiralia</taxon>
        <taxon>Lophotrochozoa</taxon>
        <taxon>Mollusca</taxon>
        <taxon>Bivalvia</taxon>
        <taxon>Autobranchia</taxon>
        <taxon>Pteriomorphia</taxon>
        <taxon>Mytilida</taxon>
        <taxon>Mytiloidea</taxon>
        <taxon>Mytilidae</taxon>
        <taxon>Mytilinae</taxon>
        <taxon>Mytilus</taxon>
    </lineage>
</organism>
<dbReference type="InterPro" id="IPR005821">
    <property type="entry name" value="Ion_trans_dom"/>
</dbReference>
<feature type="domain" description="Ion transport" evidence="16">
    <location>
        <begin position="555"/>
        <end position="794"/>
    </location>
</feature>
<keyword evidence="10" id="KW-0406">Ion transport</keyword>
<feature type="transmembrane region" description="Helical" evidence="15">
    <location>
        <begin position="659"/>
        <end position="676"/>
    </location>
</feature>
<dbReference type="GO" id="GO:0098703">
    <property type="term" value="P:calcium ion import across plasma membrane"/>
    <property type="evidence" value="ECO:0007669"/>
    <property type="project" value="TreeGrafter"/>
</dbReference>
<feature type="compositionally biased region" description="Basic and acidic residues" evidence="14">
    <location>
        <begin position="8"/>
        <end position="20"/>
    </location>
</feature>
<dbReference type="Gene3D" id="1.10.287.70">
    <property type="match status" value="1"/>
</dbReference>
<dbReference type="Pfam" id="PF00023">
    <property type="entry name" value="Ank"/>
    <property type="match status" value="1"/>
</dbReference>
<dbReference type="EMBL" id="UYJE01009281">
    <property type="protein sequence ID" value="VDI71999.1"/>
    <property type="molecule type" value="Genomic_DNA"/>
</dbReference>
<feature type="region of interest" description="Disordered" evidence="14">
    <location>
        <begin position="895"/>
        <end position="917"/>
    </location>
</feature>
<dbReference type="PANTHER" id="PTHR10582:SF2">
    <property type="entry name" value="INACTIVE"/>
    <property type="match status" value="1"/>
</dbReference>
<dbReference type="Pfam" id="PF00520">
    <property type="entry name" value="Ion_trans"/>
    <property type="match status" value="1"/>
</dbReference>
<evidence type="ECO:0000256" key="7">
    <source>
        <dbReference type="ARBA" id="ARBA00022737"/>
    </source>
</evidence>
<evidence type="ECO:0000256" key="8">
    <source>
        <dbReference type="ARBA" id="ARBA00022837"/>
    </source>
</evidence>
<evidence type="ECO:0000256" key="12">
    <source>
        <dbReference type="ARBA" id="ARBA00023303"/>
    </source>
</evidence>
<name>A0A8B6H1B3_MYTGA</name>
<accession>A0A8B6H1B3</accession>
<dbReference type="Gene3D" id="1.25.40.20">
    <property type="entry name" value="Ankyrin repeat-containing domain"/>
    <property type="match status" value="1"/>
</dbReference>
<keyword evidence="17" id="KW-0675">Receptor</keyword>
<evidence type="ECO:0000256" key="3">
    <source>
        <dbReference type="ARBA" id="ARBA00022475"/>
    </source>
</evidence>
<dbReference type="GO" id="GO:0005886">
    <property type="term" value="C:plasma membrane"/>
    <property type="evidence" value="ECO:0007669"/>
    <property type="project" value="UniProtKB-SubCell"/>
</dbReference>
<feature type="transmembrane region" description="Helical" evidence="15">
    <location>
        <begin position="764"/>
        <end position="785"/>
    </location>
</feature>
<evidence type="ECO:0000256" key="6">
    <source>
        <dbReference type="ARBA" id="ARBA00022692"/>
    </source>
</evidence>
<dbReference type="AlphaFoldDB" id="A0A8B6H1B3"/>
<feature type="transmembrane region" description="Helical" evidence="15">
    <location>
        <begin position="632"/>
        <end position="653"/>
    </location>
</feature>
<feature type="transmembrane region" description="Helical" evidence="15">
    <location>
        <begin position="554"/>
        <end position="573"/>
    </location>
</feature>
<feature type="region of interest" description="Disordered" evidence="14">
    <location>
        <begin position="1"/>
        <end position="20"/>
    </location>
</feature>
<keyword evidence="4" id="KW-0109">Calcium transport</keyword>
<dbReference type="Pfam" id="PF12796">
    <property type="entry name" value="Ank_2"/>
    <property type="match status" value="1"/>
</dbReference>
<evidence type="ECO:0000256" key="15">
    <source>
        <dbReference type="SAM" id="Phobius"/>
    </source>
</evidence>
<evidence type="ECO:0000256" key="10">
    <source>
        <dbReference type="ARBA" id="ARBA00023065"/>
    </source>
</evidence>
<dbReference type="PANTHER" id="PTHR10582">
    <property type="entry name" value="TRANSIENT RECEPTOR POTENTIAL ION CHANNEL PROTEIN"/>
    <property type="match status" value="1"/>
</dbReference>
<evidence type="ECO:0000256" key="2">
    <source>
        <dbReference type="ARBA" id="ARBA00022448"/>
    </source>
</evidence>
<keyword evidence="5" id="KW-0107">Calcium channel</keyword>
<dbReference type="Proteomes" id="UP000596742">
    <property type="component" value="Unassembled WGS sequence"/>
</dbReference>
<keyword evidence="18" id="KW-1185">Reference proteome</keyword>
<dbReference type="InterPro" id="IPR002110">
    <property type="entry name" value="Ankyrin_rpt"/>
</dbReference>
<evidence type="ECO:0000256" key="11">
    <source>
        <dbReference type="ARBA" id="ARBA00023136"/>
    </source>
</evidence>
<dbReference type="GO" id="GO:0005262">
    <property type="term" value="F:calcium channel activity"/>
    <property type="evidence" value="ECO:0007669"/>
    <property type="project" value="UniProtKB-KW"/>
</dbReference>
<keyword evidence="8" id="KW-0106">Calcium</keyword>
<feature type="repeat" description="ANK" evidence="13">
    <location>
        <begin position="333"/>
        <end position="365"/>
    </location>
</feature>
<sequence length="1156" mass="129868">MATPKKQSATDDKSSETKRHIDLDLGDDKVQNRFPFGWISSYNQRALCARILIPSEEKKHNISIPKILRVKFITCDEKSNEDPGFPWLGPATPPMTIDHFNKFLSWNIETFEHSNIESDHWNGILNLIEISKYHYQCFGKVDRWTTTPTLSEEELEEEINKASLEQGRYVASFGAALKSDLKNDLGKLWMTHLIDNLLHIIDDVKVSEVLCCPPSNSCNPEVKLIYGDEDDHITQMQYNTPDSSTPVGTFNCISAHGRLSPNSYSEESSVTSEGSCSNVEKKTAVPDFCAALKHFPGVFPLVVKLQPARQETEGVFPNVQEMLSKLFFQDVVFGESALHIAIIFGSVEAVKVLIENGANINERASGRFFLPEDQKKGRTKDTDYEGYAYYGEYPLSFATCIGNQEIYDYLINNGADPNLQDSFGNTCLHMAVIHDQVEMYKYLVKHHKKPAKTDIRNKANLTPLTLASKLGRQKIFKEMLELNSLELWRYSNITCSVYPLHSIDSIGPTGDSNFNSALMIIINGETDEHLEMLEGGVMRQLLDEKWKTFARKRFFIRLVLAFLHLALISTSVYTRPPEDDLLAVHSSSDIIRFVAEILTVLGCIVTLVVDCFEIGAQGFWSFVNNCRHAPALTLYLLSCVLLLACIPFRFLRLRYVEDILLIVATPTAWSFLLFFARSVKLTGPFVSMIYKMCMGDLVRFGVIYVIFLAGFTQAFYFLFQGSTDNQSQGFLTIGDTIMTLFQMTLGEFKYQDFNYTKYPGLTKVVFAVFMILVPILLLNMLIAMMGNTYTQVINKSEKEWRKQWAKIVVVLERSFTRKQLLKFQQEYSIKLTNTEDCDLGEGKGKVSETRGLMVIKTSNKTKASQRKGAISAWKRVGKEVVRQMKVQRAKGSIGPIILKPAPKRSHDDGDSSDDDNNQSFAAAIQQLAWTKDIDLTKGKALVTDANVIEKSGQTDKENNVKSNGAAIPNGKPRTFQKFVKKPPGTPKSSPKPSLRTLTVNKISPLYEVKSTDESSNSDLDTKKKSTNMEDDLSKSTDLDVTKSTAREDKVILVKSDSDKEDKDASGSDHSDLFSVGEGPKKSWIVPKLEREEEIASHDSDSKGAESPVKSQKKSPKKSKKHHKRHGSPGKKKDPPRSSSTTSLLQLAEYSSKESEG</sequence>
<dbReference type="InterPro" id="IPR024862">
    <property type="entry name" value="TRPV"/>
</dbReference>
<evidence type="ECO:0000313" key="18">
    <source>
        <dbReference type="Proteomes" id="UP000596742"/>
    </source>
</evidence>
<feature type="transmembrane region" description="Helical" evidence="15">
    <location>
        <begin position="593"/>
        <end position="612"/>
    </location>
</feature>
<comment type="caution">
    <text evidence="17">The sequence shown here is derived from an EMBL/GenBank/DDBJ whole genome shotgun (WGS) entry which is preliminary data.</text>
</comment>
<evidence type="ECO:0000256" key="4">
    <source>
        <dbReference type="ARBA" id="ARBA00022568"/>
    </source>
</evidence>
<evidence type="ECO:0000256" key="14">
    <source>
        <dbReference type="SAM" id="MobiDB-lite"/>
    </source>
</evidence>
<keyword evidence="12" id="KW-0407">Ion channel</keyword>
<gene>
    <name evidence="17" type="ORF">MGAL_10B020507</name>
</gene>
<dbReference type="SUPFAM" id="SSF48403">
    <property type="entry name" value="Ankyrin repeat"/>
    <property type="match status" value="1"/>
</dbReference>